<evidence type="ECO:0000313" key="2">
    <source>
        <dbReference type="EMBL" id="MSB22823.1"/>
    </source>
</evidence>
<comment type="caution">
    <text evidence="2">The sequence shown here is derived from an EMBL/GenBank/DDBJ whole genome shotgun (WGS) entry which is preliminary data.</text>
</comment>
<reference evidence="2 3" key="1">
    <citation type="journal article" date="2019" name="Nat. Med.">
        <title>A library of human gut bacterial isolates paired with longitudinal multiomics data enables mechanistic microbiome research.</title>
        <authorList>
            <person name="Poyet M."/>
            <person name="Groussin M."/>
            <person name="Gibbons S.M."/>
            <person name="Avila-Pacheco J."/>
            <person name="Jiang X."/>
            <person name="Kearney S.M."/>
            <person name="Perrotta A.R."/>
            <person name="Berdy B."/>
            <person name="Zhao S."/>
            <person name="Lieberman T.D."/>
            <person name="Swanson P.K."/>
            <person name="Smith M."/>
            <person name="Roesemann S."/>
            <person name="Alexander J.E."/>
            <person name="Rich S.A."/>
            <person name="Livny J."/>
            <person name="Vlamakis H."/>
            <person name="Clish C."/>
            <person name="Bullock K."/>
            <person name="Deik A."/>
            <person name="Scott J."/>
            <person name="Pierce K.A."/>
            <person name="Xavier R.J."/>
            <person name="Alm E.J."/>
        </authorList>
    </citation>
    <scope>NUCLEOTIDE SEQUENCE [LARGE SCALE GENOMIC DNA]</scope>
    <source>
        <strain evidence="2 3">BIOML-A2</strain>
    </source>
</reference>
<accession>A0A6I2RB90</accession>
<dbReference type="EMBL" id="WKPR01000054">
    <property type="protein sequence ID" value="MSB22823.1"/>
    <property type="molecule type" value="Genomic_DNA"/>
</dbReference>
<organism evidence="2 3">
    <name type="scientific">Flavonifractor plautii</name>
    <name type="common">Fusobacterium plautii</name>
    <dbReference type="NCBI Taxonomy" id="292800"/>
    <lineage>
        <taxon>Bacteria</taxon>
        <taxon>Bacillati</taxon>
        <taxon>Bacillota</taxon>
        <taxon>Clostridia</taxon>
        <taxon>Eubacteriales</taxon>
        <taxon>Oscillospiraceae</taxon>
        <taxon>Flavonifractor</taxon>
    </lineage>
</organism>
<gene>
    <name evidence="2" type="ORF">GKE97_25535</name>
</gene>
<dbReference type="SUPFAM" id="SSF47413">
    <property type="entry name" value="lambda repressor-like DNA-binding domains"/>
    <property type="match status" value="1"/>
</dbReference>
<dbReference type="RefSeq" id="WP_009261557.1">
    <property type="nucleotide sequence ID" value="NZ_BAABXT010000001.1"/>
</dbReference>
<dbReference type="GO" id="GO:0003677">
    <property type="term" value="F:DNA binding"/>
    <property type="evidence" value="ECO:0007669"/>
    <property type="project" value="InterPro"/>
</dbReference>
<evidence type="ECO:0000313" key="3">
    <source>
        <dbReference type="Proteomes" id="UP000434475"/>
    </source>
</evidence>
<dbReference type="InterPro" id="IPR001387">
    <property type="entry name" value="Cro/C1-type_HTH"/>
</dbReference>
<dbReference type="InterPro" id="IPR010982">
    <property type="entry name" value="Lambda_DNA-bd_dom_sf"/>
</dbReference>
<sequence length="86" mass="9989">MKGIIHYQTEEYGCIKVKLSGVLKSLGITRNQLRTLTGVKYEVIDRYYKGEDIYMADLNFLAKVCYSLECKIEDLLEYCPPNNENK</sequence>
<dbReference type="Proteomes" id="UP000434475">
    <property type="component" value="Unassembled WGS sequence"/>
</dbReference>
<dbReference type="Pfam" id="PF13443">
    <property type="entry name" value="HTH_26"/>
    <property type="match status" value="1"/>
</dbReference>
<evidence type="ECO:0000259" key="1">
    <source>
        <dbReference type="Pfam" id="PF13443"/>
    </source>
</evidence>
<protein>
    <submittedName>
        <fullName evidence="2">Helix-turn-helix domain-containing protein</fullName>
    </submittedName>
</protein>
<dbReference type="AlphaFoldDB" id="A0A6I2RB90"/>
<name>A0A6I2RB90_FLAPL</name>
<feature type="domain" description="HTH cro/C1-type" evidence="1">
    <location>
        <begin position="18"/>
        <end position="79"/>
    </location>
</feature>
<proteinExistence type="predicted"/>